<keyword evidence="7" id="KW-0256">Endoplasmic reticulum</keyword>
<evidence type="ECO:0000256" key="11">
    <source>
        <dbReference type="ARBA" id="ARBA00023033"/>
    </source>
</evidence>
<evidence type="ECO:0000256" key="7">
    <source>
        <dbReference type="ARBA" id="ARBA00022824"/>
    </source>
</evidence>
<reference evidence="14" key="1">
    <citation type="submission" date="2020-11" db="EMBL/GenBank/DDBJ databases">
        <authorList>
            <person name="Tran Van P."/>
        </authorList>
    </citation>
    <scope>NUCLEOTIDE SEQUENCE</scope>
</reference>
<evidence type="ECO:0000256" key="6">
    <source>
        <dbReference type="ARBA" id="ARBA00022723"/>
    </source>
</evidence>
<keyword evidence="13" id="KW-0812">Transmembrane</keyword>
<evidence type="ECO:0000256" key="13">
    <source>
        <dbReference type="SAM" id="Phobius"/>
    </source>
</evidence>
<keyword evidence="5" id="KW-0349">Heme</keyword>
<dbReference type="GO" id="GO:0005506">
    <property type="term" value="F:iron ion binding"/>
    <property type="evidence" value="ECO:0007669"/>
    <property type="project" value="InterPro"/>
</dbReference>
<feature type="transmembrane region" description="Helical" evidence="13">
    <location>
        <begin position="6"/>
        <end position="28"/>
    </location>
</feature>
<protein>
    <recommendedName>
        <fullName evidence="15">Cytochrome P450</fullName>
    </recommendedName>
</protein>
<keyword evidence="9" id="KW-0560">Oxidoreductase</keyword>
<dbReference type="GO" id="GO:0005789">
    <property type="term" value="C:endoplasmic reticulum membrane"/>
    <property type="evidence" value="ECO:0007669"/>
    <property type="project" value="UniProtKB-SubCell"/>
</dbReference>
<evidence type="ECO:0000256" key="1">
    <source>
        <dbReference type="ARBA" id="ARBA00001971"/>
    </source>
</evidence>
<evidence type="ECO:0000256" key="3">
    <source>
        <dbReference type="ARBA" id="ARBA00004586"/>
    </source>
</evidence>
<dbReference type="PANTHER" id="PTHR24292:SF54">
    <property type="entry name" value="CYP9F3-RELATED"/>
    <property type="match status" value="1"/>
</dbReference>
<dbReference type="Gene3D" id="1.10.630.10">
    <property type="entry name" value="Cytochrome P450"/>
    <property type="match status" value="1"/>
</dbReference>
<dbReference type="InterPro" id="IPR050476">
    <property type="entry name" value="Insect_CytP450_Detox"/>
</dbReference>
<name>A0A7R9CMM0_TIMCR</name>
<dbReference type="EMBL" id="OC317786">
    <property type="protein sequence ID" value="CAD7399079.1"/>
    <property type="molecule type" value="Genomic_DNA"/>
</dbReference>
<sequence length="194" mass="22456">MCIFSALWSFSYWITIAIILIYVIYLVATWNYDYFSKKNIPYSRPVPFLGSMAPQLFGRKSNADVVWELYKKYKGHRLSGFFQFNKPITFINDPELIKMIAVKDFDHFVDHETLVPSEVDPLFGGNLFFLKDQRTYCTNTAPLHDPRSHTSHPRSQFHALTVLSLLHNNQSRQLHGISFGEFLTLGHPVALIVL</sequence>
<evidence type="ECO:0000256" key="2">
    <source>
        <dbReference type="ARBA" id="ARBA00004524"/>
    </source>
</evidence>
<dbReference type="AlphaFoldDB" id="A0A7R9CMM0"/>
<evidence type="ECO:0000256" key="5">
    <source>
        <dbReference type="ARBA" id="ARBA00022617"/>
    </source>
</evidence>
<evidence type="ECO:0000313" key="14">
    <source>
        <dbReference type="EMBL" id="CAD7399079.1"/>
    </source>
</evidence>
<dbReference type="InterPro" id="IPR036396">
    <property type="entry name" value="Cyt_P450_sf"/>
</dbReference>
<evidence type="ECO:0000256" key="12">
    <source>
        <dbReference type="ARBA" id="ARBA00023136"/>
    </source>
</evidence>
<evidence type="ECO:0000256" key="10">
    <source>
        <dbReference type="ARBA" id="ARBA00023004"/>
    </source>
</evidence>
<proteinExistence type="inferred from homology"/>
<comment type="cofactor">
    <cofactor evidence="1">
        <name>heme</name>
        <dbReference type="ChEBI" id="CHEBI:30413"/>
    </cofactor>
</comment>
<dbReference type="GO" id="GO:0016705">
    <property type="term" value="F:oxidoreductase activity, acting on paired donors, with incorporation or reduction of molecular oxygen"/>
    <property type="evidence" value="ECO:0007669"/>
    <property type="project" value="InterPro"/>
</dbReference>
<organism evidence="14">
    <name type="scientific">Timema cristinae</name>
    <name type="common">Walking stick</name>
    <dbReference type="NCBI Taxonomy" id="61476"/>
    <lineage>
        <taxon>Eukaryota</taxon>
        <taxon>Metazoa</taxon>
        <taxon>Ecdysozoa</taxon>
        <taxon>Arthropoda</taxon>
        <taxon>Hexapoda</taxon>
        <taxon>Insecta</taxon>
        <taxon>Pterygota</taxon>
        <taxon>Neoptera</taxon>
        <taxon>Polyneoptera</taxon>
        <taxon>Phasmatodea</taxon>
        <taxon>Timematodea</taxon>
        <taxon>Timematoidea</taxon>
        <taxon>Timematidae</taxon>
        <taxon>Timema</taxon>
    </lineage>
</organism>
<keyword evidence="6" id="KW-0479">Metal-binding</keyword>
<keyword evidence="10" id="KW-0408">Iron</keyword>
<gene>
    <name evidence="14" type="ORF">TCEB3V08_LOCUS4808</name>
</gene>
<keyword evidence="8" id="KW-0492">Microsome</keyword>
<dbReference type="GO" id="GO:0020037">
    <property type="term" value="F:heme binding"/>
    <property type="evidence" value="ECO:0007669"/>
    <property type="project" value="InterPro"/>
</dbReference>
<evidence type="ECO:0000256" key="8">
    <source>
        <dbReference type="ARBA" id="ARBA00022848"/>
    </source>
</evidence>
<accession>A0A7R9CMM0</accession>
<comment type="subcellular location">
    <subcellularLocation>
        <location evidence="3">Endoplasmic reticulum membrane</location>
    </subcellularLocation>
    <subcellularLocation>
        <location evidence="2">Microsome membrane</location>
    </subcellularLocation>
</comment>
<dbReference type="PANTHER" id="PTHR24292">
    <property type="entry name" value="CYTOCHROME P450"/>
    <property type="match status" value="1"/>
</dbReference>
<dbReference type="SUPFAM" id="SSF48264">
    <property type="entry name" value="Cytochrome P450"/>
    <property type="match status" value="1"/>
</dbReference>
<evidence type="ECO:0000256" key="4">
    <source>
        <dbReference type="ARBA" id="ARBA00010617"/>
    </source>
</evidence>
<keyword evidence="13" id="KW-1133">Transmembrane helix</keyword>
<evidence type="ECO:0008006" key="15">
    <source>
        <dbReference type="Google" id="ProtNLM"/>
    </source>
</evidence>
<dbReference type="GO" id="GO:0004497">
    <property type="term" value="F:monooxygenase activity"/>
    <property type="evidence" value="ECO:0007669"/>
    <property type="project" value="UniProtKB-KW"/>
</dbReference>
<keyword evidence="12 13" id="KW-0472">Membrane</keyword>
<keyword evidence="11" id="KW-0503">Monooxygenase</keyword>
<comment type="similarity">
    <text evidence="4">Belongs to the cytochrome P450 family.</text>
</comment>
<evidence type="ECO:0000256" key="9">
    <source>
        <dbReference type="ARBA" id="ARBA00023002"/>
    </source>
</evidence>